<gene>
    <name evidence="2" type="ORF">HELGO_WM31058</name>
</gene>
<name>A0A6S6S0D7_9BACT</name>
<evidence type="ECO:0000313" key="2">
    <source>
        <dbReference type="EMBL" id="CAA6799541.1"/>
    </source>
</evidence>
<keyword evidence="1" id="KW-0812">Transmembrane</keyword>
<feature type="transmembrane region" description="Helical" evidence="1">
    <location>
        <begin position="20"/>
        <end position="37"/>
    </location>
</feature>
<proteinExistence type="predicted"/>
<sequence>MLMPLILFTLVVKVYELPIEYLWVSMFVIIYSGAIYLKIYTNKKLTLLDGK</sequence>
<keyword evidence="1" id="KW-1133">Transmembrane helix</keyword>
<dbReference type="EMBL" id="CACVAR010000049">
    <property type="protein sequence ID" value="CAA6799541.1"/>
    <property type="molecule type" value="Genomic_DNA"/>
</dbReference>
<reference evidence="2" key="1">
    <citation type="submission" date="2020-01" db="EMBL/GenBank/DDBJ databases">
        <authorList>
            <person name="Meier V. D."/>
            <person name="Meier V D."/>
        </authorList>
    </citation>
    <scope>NUCLEOTIDE SEQUENCE</scope>
    <source>
        <strain evidence="2">HLG_WM_MAG_03</strain>
    </source>
</reference>
<dbReference type="AlphaFoldDB" id="A0A6S6S0D7"/>
<evidence type="ECO:0000256" key="1">
    <source>
        <dbReference type="SAM" id="Phobius"/>
    </source>
</evidence>
<accession>A0A6S6S0D7</accession>
<protein>
    <submittedName>
        <fullName evidence="2">Uncharacterized protein</fullName>
    </submittedName>
</protein>
<organism evidence="2">
    <name type="scientific">uncultured Sulfurovum sp</name>
    <dbReference type="NCBI Taxonomy" id="269237"/>
    <lineage>
        <taxon>Bacteria</taxon>
        <taxon>Pseudomonadati</taxon>
        <taxon>Campylobacterota</taxon>
        <taxon>Epsilonproteobacteria</taxon>
        <taxon>Campylobacterales</taxon>
        <taxon>Sulfurovaceae</taxon>
        <taxon>Sulfurovum</taxon>
        <taxon>environmental samples</taxon>
    </lineage>
</organism>
<keyword evidence="1" id="KW-0472">Membrane</keyword>